<feature type="compositionally biased region" description="Basic and acidic residues" evidence="2">
    <location>
        <begin position="706"/>
        <end position="718"/>
    </location>
</feature>
<dbReference type="PROSITE" id="PS50082">
    <property type="entry name" value="WD_REPEATS_2"/>
    <property type="match status" value="1"/>
</dbReference>
<dbReference type="GO" id="GO:0000387">
    <property type="term" value="P:spliceosomal snRNP assembly"/>
    <property type="evidence" value="ECO:0007669"/>
    <property type="project" value="TreeGrafter"/>
</dbReference>
<accession>A0A2G4T3X4</accession>
<dbReference type="Pfam" id="PF23774">
    <property type="entry name" value="TPR_GEMI5"/>
    <property type="match status" value="1"/>
</dbReference>
<dbReference type="InterPro" id="IPR015943">
    <property type="entry name" value="WD40/YVTN_repeat-like_dom_sf"/>
</dbReference>
<dbReference type="Pfam" id="PF00400">
    <property type="entry name" value="WD40"/>
    <property type="match status" value="2"/>
</dbReference>
<dbReference type="InterPro" id="IPR052640">
    <property type="entry name" value="Gemin-5"/>
</dbReference>
<reference evidence="4 5" key="1">
    <citation type="journal article" date="2016" name="Proc. Natl. Acad. Sci. U.S.A.">
        <title>Lipid metabolic changes in an early divergent fungus govern the establishment of a mutualistic symbiosis with endobacteria.</title>
        <authorList>
            <person name="Lastovetsky O.A."/>
            <person name="Gaspar M.L."/>
            <person name="Mondo S.J."/>
            <person name="LaButti K.M."/>
            <person name="Sandor L."/>
            <person name="Grigoriev I.V."/>
            <person name="Henry S.A."/>
            <person name="Pawlowska T.E."/>
        </authorList>
    </citation>
    <scope>NUCLEOTIDE SEQUENCE [LARGE SCALE GENOMIC DNA]</scope>
    <source>
        <strain evidence="4 5">ATCC 52813</strain>
    </source>
</reference>
<dbReference type="SUPFAM" id="SSF50978">
    <property type="entry name" value="WD40 repeat-like"/>
    <property type="match status" value="1"/>
</dbReference>
<evidence type="ECO:0000313" key="4">
    <source>
        <dbReference type="EMBL" id="PHZ15723.1"/>
    </source>
</evidence>
<dbReference type="AlphaFoldDB" id="A0A2G4T3X4"/>
<dbReference type="Proteomes" id="UP000242254">
    <property type="component" value="Unassembled WGS sequence"/>
</dbReference>
<dbReference type="GeneID" id="35439283"/>
<dbReference type="PANTHER" id="PTHR46362:SF1">
    <property type="entry name" value="GEM-ASSOCIATED PROTEIN 5"/>
    <property type="match status" value="1"/>
</dbReference>
<name>A0A2G4T3X4_RHIZD</name>
<dbReference type="EMBL" id="KZ303844">
    <property type="protein sequence ID" value="PHZ15723.1"/>
    <property type="molecule type" value="Genomic_DNA"/>
</dbReference>
<keyword evidence="1" id="KW-0853">WD repeat</keyword>
<sequence length="1020" mass="116401">MDLQDKYPKCQAYPPVPNWYTSNVTAIIEPHFFVYATRNILVILGLKDFRYFNSITAAKEKINAIDAHDVFCYVGGADKTVRVWNIVANSLTTSHAVHKAEITALKVIRKGTVIISGDKTGRVVVAEAFRKDQTISAKVNSEVTCISTVHCDHTDYAAIGYGNGIVLIEEIAENLELKTVYQLSSENDPIMSIDWQKKFSEGRWPWLAYSTKRLKRIVIYDIPSQAEVAPIHLPKPPAKATGQQISSAWIEVSWSPCAENRLYVTSYVGTILVFDVAPKAARIRNQERMENHSRNVFSINWYNGGTNCITTSLDSQVIKWNVNNQKCLQVMKTHAAFPYALDISPTAPYRLSIAMGDNAIKLWDFQKNESVMGSKGENHNYYTSSIVWKGLQGKTLRILCHPSKEGLVVFGNEYGRLGLYDTLNQRYTYFKQLYKSMECPMIAWGFDLSTCLYDMEMTDTLIVCSSNDVSIYVYNINQLNQPAIMLNDILEQRNPLWYGTLKSKNHVHRTCMAVDKKCIAFGHVDGVVEVYYRSTLQLVYVSNFHRQKITAMDWKDDYLATASEQGIVAIHDLTSRVADSAGTVLPTSVIYKSMQCSQKAITVLKWTHEPNKHVLAAGLQDGHIVVWEMDKIIAVFDQHRASILSICWSHCDQHVLFSSSEDRFIYQWSYMDYKVSTPIKFGSSLYDREMTRINQHGSKNNKRKKDGQMDSRPSDLKKQKVMEVNKDMMISTLQSEKSASRLNKERKCMYLANVMFDGRIEAVIKELIMVELNEQERSDPLVNQYAGIFTASDNHEPDIYEFLFGDKEDAFQLARIEEKSIQTKTNTQSINDMNIGFDKQLAMNLMLSQVDTLFNESKSSILDWIVLAMSPQAGKDVWIDLMKKQAKKMERENQYHLAASCYIACSHIYDAIEIYQRYSLYREAIILAKLRLPKDEQLLSELYLKLASQFQTGEEDQLAAICYLLSKVPGSINNTIDLLSRTNQESGLFYSLCLSVVTENSDISEQRKSKWIKVLRERIA</sequence>
<dbReference type="SMART" id="SM00320">
    <property type="entry name" value="WD40"/>
    <property type="match status" value="8"/>
</dbReference>
<gene>
    <name evidence="4" type="ORF">RHIMIDRAFT_235062</name>
</gene>
<feature type="domain" description="Gem-associated protein 5 TPR" evidence="3">
    <location>
        <begin position="803"/>
        <end position="1010"/>
    </location>
</feature>
<dbReference type="PANTHER" id="PTHR46362">
    <property type="entry name" value="GEM-ASSOCIATED PROTEIN 5"/>
    <property type="match status" value="1"/>
</dbReference>
<organism evidence="4 5">
    <name type="scientific">Rhizopus microsporus ATCC 52813</name>
    <dbReference type="NCBI Taxonomy" id="1340429"/>
    <lineage>
        <taxon>Eukaryota</taxon>
        <taxon>Fungi</taxon>
        <taxon>Fungi incertae sedis</taxon>
        <taxon>Mucoromycota</taxon>
        <taxon>Mucoromycotina</taxon>
        <taxon>Mucoromycetes</taxon>
        <taxon>Mucorales</taxon>
        <taxon>Mucorineae</taxon>
        <taxon>Rhizopodaceae</taxon>
        <taxon>Rhizopus</taxon>
    </lineage>
</organism>
<evidence type="ECO:0000256" key="2">
    <source>
        <dbReference type="SAM" id="MobiDB-lite"/>
    </source>
</evidence>
<dbReference type="RefSeq" id="XP_023469431.1">
    <property type="nucleotide sequence ID" value="XM_023608293.1"/>
</dbReference>
<dbReference type="GO" id="GO:0005634">
    <property type="term" value="C:nucleus"/>
    <property type="evidence" value="ECO:0007669"/>
    <property type="project" value="TreeGrafter"/>
</dbReference>
<evidence type="ECO:0000256" key="1">
    <source>
        <dbReference type="PROSITE-ProRule" id="PRU00221"/>
    </source>
</evidence>
<dbReference type="GO" id="GO:0032797">
    <property type="term" value="C:SMN complex"/>
    <property type="evidence" value="ECO:0007669"/>
    <property type="project" value="TreeGrafter"/>
</dbReference>
<dbReference type="InterPro" id="IPR036322">
    <property type="entry name" value="WD40_repeat_dom_sf"/>
</dbReference>
<feature type="region of interest" description="Disordered" evidence="2">
    <location>
        <begin position="693"/>
        <end position="718"/>
    </location>
</feature>
<dbReference type="InterPro" id="IPR011047">
    <property type="entry name" value="Quinoprotein_ADH-like_sf"/>
</dbReference>
<protein>
    <submittedName>
        <fullName evidence="4">WD40 repeat-like protein</fullName>
    </submittedName>
</protein>
<keyword evidence="5" id="KW-1185">Reference proteome</keyword>
<evidence type="ECO:0000313" key="5">
    <source>
        <dbReference type="Proteomes" id="UP000242254"/>
    </source>
</evidence>
<evidence type="ECO:0000259" key="3">
    <source>
        <dbReference type="Pfam" id="PF23774"/>
    </source>
</evidence>
<proteinExistence type="predicted"/>
<dbReference type="InterPro" id="IPR056421">
    <property type="entry name" value="TPR_GEMI5"/>
</dbReference>
<dbReference type="SUPFAM" id="SSF50998">
    <property type="entry name" value="Quinoprotein alcohol dehydrogenase-like"/>
    <property type="match status" value="1"/>
</dbReference>
<feature type="repeat" description="WD" evidence="1">
    <location>
        <begin position="289"/>
        <end position="330"/>
    </location>
</feature>
<dbReference type="STRING" id="1340429.A0A2G4T3X4"/>
<dbReference type="InterPro" id="IPR001680">
    <property type="entry name" value="WD40_rpt"/>
</dbReference>
<dbReference type="GO" id="GO:0003730">
    <property type="term" value="F:mRNA 3'-UTR binding"/>
    <property type="evidence" value="ECO:0007669"/>
    <property type="project" value="TreeGrafter"/>
</dbReference>
<dbReference type="Gene3D" id="2.130.10.10">
    <property type="entry name" value="YVTN repeat-like/Quinoprotein amine dehydrogenase"/>
    <property type="match status" value="2"/>
</dbReference>